<dbReference type="AlphaFoldDB" id="A0A3P7MVJ4"/>
<proteinExistence type="predicted"/>
<sequence length="68" mass="7539">MLLCLISAHDLQGSGVRLQTYLPCLISTEFTKVPASKPFVPSADVFAAAAWTCWELSRIVVVTFIMMY</sequence>
<keyword evidence="2" id="KW-1185">Reference proteome</keyword>
<reference evidence="1 2" key="1">
    <citation type="submission" date="2018-11" db="EMBL/GenBank/DDBJ databases">
        <authorList>
            <consortium name="Pathogen Informatics"/>
        </authorList>
    </citation>
    <scope>NUCLEOTIDE SEQUENCE [LARGE SCALE GENOMIC DNA]</scope>
</reference>
<dbReference type="Proteomes" id="UP000281553">
    <property type="component" value="Unassembled WGS sequence"/>
</dbReference>
<protein>
    <submittedName>
        <fullName evidence="1">Uncharacterized protein</fullName>
    </submittedName>
</protein>
<evidence type="ECO:0000313" key="1">
    <source>
        <dbReference type="EMBL" id="VDN30890.1"/>
    </source>
</evidence>
<gene>
    <name evidence="1" type="ORF">DILT_LOCUS15639</name>
</gene>
<evidence type="ECO:0000313" key="2">
    <source>
        <dbReference type="Proteomes" id="UP000281553"/>
    </source>
</evidence>
<dbReference type="OrthoDB" id="5545019at2759"/>
<name>A0A3P7MVJ4_DIBLA</name>
<accession>A0A3P7MVJ4</accession>
<organism evidence="1 2">
    <name type="scientific">Dibothriocephalus latus</name>
    <name type="common">Fish tapeworm</name>
    <name type="synonym">Diphyllobothrium latum</name>
    <dbReference type="NCBI Taxonomy" id="60516"/>
    <lineage>
        <taxon>Eukaryota</taxon>
        <taxon>Metazoa</taxon>
        <taxon>Spiralia</taxon>
        <taxon>Lophotrochozoa</taxon>
        <taxon>Platyhelminthes</taxon>
        <taxon>Cestoda</taxon>
        <taxon>Eucestoda</taxon>
        <taxon>Diphyllobothriidea</taxon>
        <taxon>Diphyllobothriidae</taxon>
        <taxon>Dibothriocephalus</taxon>
    </lineage>
</organism>
<dbReference type="EMBL" id="UYRU01080271">
    <property type="protein sequence ID" value="VDN30890.1"/>
    <property type="molecule type" value="Genomic_DNA"/>
</dbReference>